<evidence type="ECO:0000256" key="2">
    <source>
        <dbReference type="ARBA" id="ARBA00006739"/>
    </source>
</evidence>
<gene>
    <name evidence="11" type="ORF">ENL47_10255</name>
</gene>
<comment type="caution">
    <text evidence="11">The sequence shown here is derived from an EMBL/GenBank/DDBJ whole genome shotgun (WGS) entry which is preliminary data.</text>
</comment>
<dbReference type="GO" id="GO:0004582">
    <property type="term" value="F:dolichyl-phosphate beta-D-mannosyltransferase activity"/>
    <property type="evidence" value="ECO:0007669"/>
    <property type="project" value="InterPro"/>
</dbReference>
<evidence type="ECO:0000256" key="6">
    <source>
        <dbReference type="ARBA" id="ARBA00022989"/>
    </source>
</evidence>
<evidence type="ECO:0000256" key="4">
    <source>
        <dbReference type="ARBA" id="ARBA00022679"/>
    </source>
</evidence>
<dbReference type="EMBL" id="DRUB01000202">
    <property type="protein sequence ID" value="HHR97151.1"/>
    <property type="molecule type" value="Genomic_DNA"/>
</dbReference>
<evidence type="ECO:0000259" key="10">
    <source>
        <dbReference type="Pfam" id="PF04138"/>
    </source>
</evidence>
<dbReference type="Pfam" id="PF04138">
    <property type="entry name" value="GtrA_DPMS_TM"/>
    <property type="match status" value="1"/>
</dbReference>
<evidence type="ECO:0000259" key="9">
    <source>
        <dbReference type="Pfam" id="PF00535"/>
    </source>
</evidence>
<feature type="transmembrane region" description="Helical" evidence="8">
    <location>
        <begin position="244"/>
        <end position="261"/>
    </location>
</feature>
<evidence type="ECO:0000313" key="11">
    <source>
        <dbReference type="EMBL" id="HHR97151.1"/>
    </source>
</evidence>
<comment type="subcellular location">
    <subcellularLocation>
        <location evidence="1">Membrane</location>
        <topology evidence="1">Multi-pass membrane protein</topology>
    </subcellularLocation>
</comment>
<dbReference type="Gene3D" id="3.90.550.10">
    <property type="entry name" value="Spore Coat Polysaccharide Biosynthesis Protein SpsA, Chain A"/>
    <property type="match status" value="1"/>
</dbReference>
<dbReference type="InterPro" id="IPR001173">
    <property type="entry name" value="Glyco_trans_2-like"/>
</dbReference>
<dbReference type="GO" id="GO:0016020">
    <property type="term" value="C:membrane"/>
    <property type="evidence" value="ECO:0007669"/>
    <property type="project" value="UniProtKB-SubCell"/>
</dbReference>
<dbReference type="PANTHER" id="PTHR43398">
    <property type="entry name" value="DOLICHOL-PHOSPHATE MANNOSYLTRANSFERASE SUBUNIT 1"/>
    <property type="match status" value="1"/>
</dbReference>
<dbReference type="InterPro" id="IPR007267">
    <property type="entry name" value="GtrA_DPMS_TM"/>
</dbReference>
<dbReference type="InterPro" id="IPR039528">
    <property type="entry name" value="DPM1-like"/>
</dbReference>
<evidence type="ECO:0000256" key="5">
    <source>
        <dbReference type="ARBA" id="ARBA00022692"/>
    </source>
</evidence>
<dbReference type="InterPro" id="IPR029044">
    <property type="entry name" value="Nucleotide-diphossugar_trans"/>
</dbReference>
<proteinExistence type="inferred from homology"/>
<feature type="transmembrane region" description="Helical" evidence="8">
    <location>
        <begin position="172"/>
        <end position="196"/>
    </location>
</feature>
<evidence type="ECO:0000256" key="3">
    <source>
        <dbReference type="ARBA" id="ARBA00022676"/>
    </source>
</evidence>
<keyword evidence="7 8" id="KW-0472">Membrane</keyword>
<dbReference type="GO" id="GO:0006488">
    <property type="term" value="P:dolichol-linked oligosaccharide biosynthetic process"/>
    <property type="evidence" value="ECO:0007669"/>
    <property type="project" value="TreeGrafter"/>
</dbReference>
<comment type="similarity">
    <text evidence="2">Belongs to the glycosyltransferase 2 family.</text>
</comment>
<name>A0A7C5UWM4_9CREN</name>
<keyword evidence="4 11" id="KW-0808">Transferase</keyword>
<dbReference type="GO" id="GO:0006506">
    <property type="term" value="P:GPI anchor biosynthetic process"/>
    <property type="evidence" value="ECO:0007669"/>
    <property type="project" value="TreeGrafter"/>
</dbReference>
<feature type="transmembrane region" description="Helical" evidence="8">
    <location>
        <begin position="148"/>
        <end position="166"/>
    </location>
</feature>
<keyword evidence="6 8" id="KW-1133">Transmembrane helix</keyword>
<protein>
    <submittedName>
        <fullName evidence="11">Glycosyltransferase</fullName>
    </submittedName>
</protein>
<feature type="domain" description="GtrA/DPMS transmembrane" evidence="10">
    <location>
        <begin position="147"/>
        <end position="267"/>
    </location>
</feature>
<keyword evidence="3" id="KW-0328">Glycosyltransferase</keyword>
<feature type="domain" description="Glycosyltransferase 2-like" evidence="9">
    <location>
        <begin position="1"/>
        <end position="81"/>
    </location>
</feature>
<evidence type="ECO:0000256" key="7">
    <source>
        <dbReference type="ARBA" id="ARBA00023136"/>
    </source>
</evidence>
<evidence type="ECO:0000256" key="8">
    <source>
        <dbReference type="SAM" id="Phobius"/>
    </source>
</evidence>
<keyword evidence="5 8" id="KW-0812">Transmembrane</keyword>
<dbReference type="GO" id="GO:0000271">
    <property type="term" value="P:polysaccharide biosynthetic process"/>
    <property type="evidence" value="ECO:0007669"/>
    <property type="project" value="InterPro"/>
</dbReference>
<sequence>MDADLQHPPKYINAMIEKAIKENADVVIASRYKKGGGVEGWSIIRHITSKGATLIAKLLLPSTRKISDPMSGFFMVKRNIVIKNLSKLNPMGFKILLEILERCNPTTVIEIPYIFRGRMYGKSKLGIKTITAYILHVLNLCGWRPIKFGIVGGLGALVNLAIIAFFKYCIPILASELFLIGSSLAIEISTIFNFFIHENWTFKDRRIGKMYKRLLMFHFTVLPSIITQYITANIVYYGALINPIISQLIGIIVGFPINYILSELGIWRGKTELHKPF</sequence>
<accession>A0A7C5UWM4</accession>
<organism evidence="11">
    <name type="scientific">Ignisphaera aggregans</name>
    <dbReference type="NCBI Taxonomy" id="334771"/>
    <lineage>
        <taxon>Archaea</taxon>
        <taxon>Thermoproteota</taxon>
        <taxon>Thermoprotei</taxon>
        <taxon>Desulfurococcales</taxon>
        <taxon>Desulfurococcaceae</taxon>
        <taxon>Ignisphaera</taxon>
    </lineage>
</organism>
<reference evidence="11" key="1">
    <citation type="journal article" date="2020" name="mSystems">
        <title>Genome- and Community-Level Interaction Insights into Carbon Utilization and Element Cycling Functions of Hydrothermarchaeota in Hydrothermal Sediment.</title>
        <authorList>
            <person name="Zhou Z."/>
            <person name="Liu Y."/>
            <person name="Xu W."/>
            <person name="Pan J."/>
            <person name="Luo Z.H."/>
            <person name="Li M."/>
        </authorList>
    </citation>
    <scope>NUCLEOTIDE SEQUENCE [LARGE SCALE GENOMIC DNA]</scope>
    <source>
        <strain evidence="11">SpSt-1</strain>
    </source>
</reference>
<dbReference type="PANTHER" id="PTHR43398:SF1">
    <property type="entry name" value="DOLICHOL-PHOSPHATE MANNOSYLTRANSFERASE SUBUNIT 1"/>
    <property type="match status" value="1"/>
</dbReference>
<evidence type="ECO:0000256" key="1">
    <source>
        <dbReference type="ARBA" id="ARBA00004141"/>
    </source>
</evidence>
<dbReference type="GO" id="GO:0035269">
    <property type="term" value="P:protein O-linked glycosylation via mannose"/>
    <property type="evidence" value="ECO:0007669"/>
    <property type="project" value="TreeGrafter"/>
</dbReference>
<dbReference type="Pfam" id="PF00535">
    <property type="entry name" value="Glycos_transf_2"/>
    <property type="match status" value="1"/>
</dbReference>
<dbReference type="SUPFAM" id="SSF53448">
    <property type="entry name" value="Nucleotide-diphospho-sugar transferases"/>
    <property type="match status" value="1"/>
</dbReference>
<feature type="transmembrane region" description="Helical" evidence="8">
    <location>
        <begin position="217"/>
        <end position="238"/>
    </location>
</feature>
<dbReference type="AlphaFoldDB" id="A0A7C5UWM4"/>